<proteinExistence type="predicted"/>
<comment type="caution">
    <text evidence="1">The sequence shown here is derived from an EMBL/GenBank/DDBJ whole genome shotgun (WGS) entry which is preliminary data.</text>
</comment>
<accession>A0ACC3DDH0</accession>
<feature type="non-terminal residue" evidence="1">
    <location>
        <position position="1"/>
    </location>
</feature>
<protein>
    <submittedName>
        <fullName evidence="1">Uncharacterized protein</fullName>
    </submittedName>
</protein>
<gene>
    <name evidence="1" type="ORF">LTS18_002535</name>
</gene>
<sequence>RTHLLGLPRELRDIIYYQVVRSRNSLFYHIGERFENGLPLQLAMLRVSKQIHHEFSVILHETIKLNVSLYDYLPRHADGTLGIHCDDRTLEPVLGPCAEWGKAMTCLSQIQLPSISRFKTLHIWIHLGISFPSPRRYLALSAVLGRLYATLDARSKPESSSMNLDFMWDYEADADFNADDNVSCYQRIEKWKAIKVTVRPMMYRFAALPNVVGTFDTSPLIGNVHIYQDDEDRSFLTLHDYGAFKRGFLKQGAETENMETNMSELEDEVDHIGDQNNQGTRE</sequence>
<keyword evidence="2" id="KW-1185">Reference proteome</keyword>
<organism evidence="1 2">
    <name type="scientific">Coniosporium uncinatum</name>
    <dbReference type="NCBI Taxonomy" id="93489"/>
    <lineage>
        <taxon>Eukaryota</taxon>
        <taxon>Fungi</taxon>
        <taxon>Dikarya</taxon>
        <taxon>Ascomycota</taxon>
        <taxon>Pezizomycotina</taxon>
        <taxon>Dothideomycetes</taxon>
        <taxon>Dothideomycetes incertae sedis</taxon>
        <taxon>Coniosporium</taxon>
    </lineage>
</organism>
<evidence type="ECO:0000313" key="2">
    <source>
        <dbReference type="Proteomes" id="UP001186974"/>
    </source>
</evidence>
<dbReference type="EMBL" id="JAWDJW010006286">
    <property type="protein sequence ID" value="KAK3065681.1"/>
    <property type="molecule type" value="Genomic_DNA"/>
</dbReference>
<name>A0ACC3DDH0_9PEZI</name>
<evidence type="ECO:0000313" key="1">
    <source>
        <dbReference type="EMBL" id="KAK3065681.1"/>
    </source>
</evidence>
<dbReference type="Proteomes" id="UP001186974">
    <property type="component" value="Unassembled WGS sequence"/>
</dbReference>
<reference evidence="1" key="1">
    <citation type="submission" date="2024-09" db="EMBL/GenBank/DDBJ databases">
        <title>Black Yeasts Isolated from many extreme environments.</title>
        <authorList>
            <person name="Coleine C."/>
            <person name="Stajich J.E."/>
            <person name="Selbmann L."/>
        </authorList>
    </citation>
    <scope>NUCLEOTIDE SEQUENCE</scope>
    <source>
        <strain evidence="1">CCFEE 5737</strain>
    </source>
</reference>